<proteinExistence type="predicted"/>
<comment type="caution">
    <text evidence="2">The sequence shown here is derived from an EMBL/GenBank/DDBJ whole genome shotgun (WGS) entry which is preliminary data.</text>
</comment>
<evidence type="ECO:0000313" key="2">
    <source>
        <dbReference type="EMBL" id="GAA3769959.1"/>
    </source>
</evidence>
<name>A0ABP7GP92_9FLAO</name>
<keyword evidence="1" id="KW-0732">Signal</keyword>
<dbReference type="RefSeq" id="WP_345144705.1">
    <property type="nucleotide sequence ID" value="NZ_BAABDU010000004.1"/>
</dbReference>
<sequence length="208" mass="24271">MKKIIFALTILLTSFSYSQNNFKDLKESKIKATGSFQFIESYYYDYVANSNNVKDSLYTKIDQSNNAEGSLTLKLNNLLEVNKEMVLNKISLFSKINIEYNQNTFCFIKFKTIENNIISKAQIYVCKKENNTWKEYLETNKIIEKIKLVLLLKENAFLQFEIKENNPKYPEINNLKSQVTDSDGILNIYKLANVIEKNKSTLSKYLDN</sequence>
<feature type="chain" id="PRO_5046021199" description="DUF4468 domain-containing protein" evidence="1">
    <location>
        <begin position="19"/>
        <end position="208"/>
    </location>
</feature>
<evidence type="ECO:0008006" key="4">
    <source>
        <dbReference type="Google" id="ProtNLM"/>
    </source>
</evidence>
<gene>
    <name evidence="2" type="ORF">GCM10022423_24450</name>
</gene>
<accession>A0ABP7GP92</accession>
<protein>
    <recommendedName>
        <fullName evidence="4">DUF4468 domain-containing protein</fullName>
    </recommendedName>
</protein>
<feature type="signal peptide" evidence="1">
    <location>
        <begin position="1"/>
        <end position="18"/>
    </location>
</feature>
<reference evidence="3" key="1">
    <citation type="journal article" date="2019" name="Int. J. Syst. Evol. Microbiol.">
        <title>The Global Catalogue of Microorganisms (GCM) 10K type strain sequencing project: providing services to taxonomists for standard genome sequencing and annotation.</title>
        <authorList>
            <consortium name="The Broad Institute Genomics Platform"/>
            <consortium name="The Broad Institute Genome Sequencing Center for Infectious Disease"/>
            <person name="Wu L."/>
            <person name="Ma J."/>
        </authorList>
    </citation>
    <scope>NUCLEOTIDE SEQUENCE [LARGE SCALE GENOMIC DNA]</scope>
    <source>
        <strain evidence="3">JCM 17337</strain>
    </source>
</reference>
<organism evidence="2 3">
    <name type="scientific">Flavobacterium ginsengiterrae</name>
    <dbReference type="NCBI Taxonomy" id="871695"/>
    <lineage>
        <taxon>Bacteria</taxon>
        <taxon>Pseudomonadati</taxon>
        <taxon>Bacteroidota</taxon>
        <taxon>Flavobacteriia</taxon>
        <taxon>Flavobacteriales</taxon>
        <taxon>Flavobacteriaceae</taxon>
        <taxon>Flavobacterium</taxon>
    </lineage>
</organism>
<dbReference type="Proteomes" id="UP001500748">
    <property type="component" value="Unassembled WGS sequence"/>
</dbReference>
<evidence type="ECO:0000256" key="1">
    <source>
        <dbReference type="SAM" id="SignalP"/>
    </source>
</evidence>
<keyword evidence="3" id="KW-1185">Reference proteome</keyword>
<evidence type="ECO:0000313" key="3">
    <source>
        <dbReference type="Proteomes" id="UP001500748"/>
    </source>
</evidence>
<dbReference type="EMBL" id="BAABDU010000004">
    <property type="protein sequence ID" value="GAA3769959.1"/>
    <property type="molecule type" value="Genomic_DNA"/>
</dbReference>